<dbReference type="GO" id="GO:0005813">
    <property type="term" value="C:centrosome"/>
    <property type="evidence" value="ECO:0007669"/>
    <property type="project" value="TreeGrafter"/>
</dbReference>
<evidence type="ECO:0000259" key="1">
    <source>
        <dbReference type="Pfam" id="PF14779"/>
    </source>
</evidence>
<evidence type="ECO:0000313" key="3">
    <source>
        <dbReference type="Proteomes" id="UP000494165"/>
    </source>
</evidence>
<sequence length="312" mass="34512">MAKNWLEAHADFSAGVHTFGQCMALADLNADGDHRLIIADHGQFLANRSQAKLKVYRGTSLIAENAILDLPVAIAAFHMDTTQPRIPAIAVASGPHIYIYKNMRPYFKFSLPPMDVSSVERDVWAQAKEGNIEVDILTDMLSGLSKEVGFSRLTARSQHLLSLPEAALRRKFVEEQKSQPLKRQTTITCLTTLKKALPDEDAVTCLVVGTESGHVYILDSEAFTILDTVQVSGVPCFMGAVGLRDVEFRIVVACRNRQLLQIKRGWREARPLAQPPAQTLGLAIGPNAVVLALMDDTLRWYSKKGKEAWSFL</sequence>
<dbReference type="GO" id="GO:0034464">
    <property type="term" value="C:BBSome"/>
    <property type="evidence" value="ECO:0007669"/>
    <property type="project" value="InterPro"/>
</dbReference>
<dbReference type="GO" id="GO:0005930">
    <property type="term" value="C:axoneme"/>
    <property type="evidence" value="ECO:0007669"/>
    <property type="project" value="TreeGrafter"/>
</dbReference>
<dbReference type="PANTHER" id="PTHR20870">
    <property type="entry name" value="BARDET-BIEDL SYNDROME 1 PROTEIN"/>
    <property type="match status" value="1"/>
</dbReference>
<reference evidence="2 3" key="1">
    <citation type="submission" date="2020-04" db="EMBL/GenBank/DDBJ databases">
        <authorList>
            <person name="Alioto T."/>
            <person name="Alioto T."/>
            <person name="Gomez Garrido J."/>
        </authorList>
    </citation>
    <scope>NUCLEOTIDE SEQUENCE [LARGE SCALE GENOMIC DNA]</scope>
</reference>
<dbReference type="GO" id="GO:0061512">
    <property type="term" value="P:protein localization to cilium"/>
    <property type="evidence" value="ECO:0007669"/>
    <property type="project" value="TreeGrafter"/>
</dbReference>
<comment type="caution">
    <text evidence="2">The sequence shown here is derived from an EMBL/GenBank/DDBJ whole genome shotgun (WGS) entry which is preliminary data.</text>
</comment>
<dbReference type="GO" id="GO:0005113">
    <property type="term" value="F:patched binding"/>
    <property type="evidence" value="ECO:0007669"/>
    <property type="project" value="TreeGrafter"/>
</dbReference>
<name>A0A8S1DLP7_9INSE</name>
<accession>A0A8S1DLP7</accession>
<dbReference type="GO" id="GO:0005119">
    <property type="term" value="F:smoothened binding"/>
    <property type="evidence" value="ECO:0007669"/>
    <property type="project" value="TreeGrafter"/>
</dbReference>
<dbReference type="InterPro" id="IPR028784">
    <property type="entry name" value="BBS1"/>
</dbReference>
<organism evidence="2 3">
    <name type="scientific">Cloeon dipterum</name>
    <dbReference type="NCBI Taxonomy" id="197152"/>
    <lineage>
        <taxon>Eukaryota</taxon>
        <taxon>Metazoa</taxon>
        <taxon>Ecdysozoa</taxon>
        <taxon>Arthropoda</taxon>
        <taxon>Hexapoda</taxon>
        <taxon>Insecta</taxon>
        <taxon>Pterygota</taxon>
        <taxon>Palaeoptera</taxon>
        <taxon>Ephemeroptera</taxon>
        <taxon>Pisciforma</taxon>
        <taxon>Baetidae</taxon>
        <taxon>Cloeon</taxon>
    </lineage>
</organism>
<keyword evidence="3" id="KW-1185">Reference proteome</keyword>
<proteinExistence type="predicted"/>
<protein>
    <recommendedName>
        <fullName evidence="1">Bardet-Biedl syndrome 1 N-terminal domain-containing protein</fullName>
    </recommendedName>
</protein>
<dbReference type="PANTHER" id="PTHR20870:SF0">
    <property type="entry name" value="BARDET-BIEDL SYNDROME 1 PROTEIN"/>
    <property type="match status" value="1"/>
</dbReference>
<dbReference type="GO" id="GO:1905515">
    <property type="term" value="P:non-motile cilium assembly"/>
    <property type="evidence" value="ECO:0007669"/>
    <property type="project" value="InterPro"/>
</dbReference>
<gene>
    <name evidence="2" type="ORF">CLODIP_2_CD09843</name>
</gene>
<dbReference type="EMBL" id="CADEPI010000176">
    <property type="protein sequence ID" value="CAB3378974.1"/>
    <property type="molecule type" value="Genomic_DNA"/>
</dbReference>
<dbReference type="Pfam" id="PF14779">
    <property type="entry name" value="BBS1"/>
    <property type="match status" value="1"/>
</dbReference>
<dbReference type="OrthoDB" id="10259809at2759"/>
<feature type="domain" description="Bardet-Biedl syndrome 1 N-terminal" evidence="1">
    <location>
        <begin position="5"/>
        <end position="263"/>
    </location>
</feature>
<dbReference type="Proteomes" id="UP000494165">
    <property type="component" value="Unassembled WGS sequence"/>
</dbReference>
<evidence type="ECO:0000313" key="2">
    <source>
        <dbReference type="EMBL" id="CAB3378974.1"/>
    </source>
</evidence>
<dbReference type="InterPro" id="IPR032728">
    <property type="entry name" value="BBS1_N"/>
</dbReference>
<dbReference type="AlphaFoldDB" id="A0A8S1DLP7"/>